<evidence type="ECO:0000256" key="4">
    <source>
        <dbReference type="ARBA" id="ARBA00023136"/>
    </source>
</evidence>
<dbReference type="GO" id="GO:0016020">
    <property type="term" value="C:membrane"/>
    <property type="evidence" value="ECO:0007669"/>
    <property type="project" value="UniProtKB-SubCell"/>
</dbReference>
<dbReference type="RefSeq" id="WP_011793025.1">
    <property type="nucleotide sequence ID" value="NC_008751.1"/>
</dbReference>
<feature type="transmembrane region" description="Helical" evidence="5">
    <location>
        <begin position="174"/>
        <end position="200"/>
    </location>
</feature>
<dbReference type="KEGG" id="dvl:Dvul_2701"/>
<feature type="transmembrane region" description="Helical" evidence="5">
    <location>
        <begin position="207"/>
        <end position="225"/>
    </location>
</feature>
<dbReference type="Pfam" id="PF00916">
    <property type="entry name" value="Sulfate_transp"/>
    <property type="match status" value="1"/>
</dbReference>
<evidence type="ECO:0000256" key="2">
    <source>
        <dbReference type="ARBA" id="ARBA00022692"/>
    </source>
</evidence>
<keyword evidence="4 5" id="KW-0472">Membrane</keyword>
<feature type="transmembrane region" description="Helical" evidence="5">
    <location>
        <begin position="34"/>
        <end position="55"/>
    </location>
</feature>
<dbReference type="AlphaFoldDB" id="A0A0H3ACZ1"/>
<evidence type="ECO:0000313" key="8">
    <source>
        <dbReference type="Proteomes" id="UP000009173"/>
    </source>
</evidence>
<evidence type="ECO:0000313" key="7">
    <source>
        <dbReference type="EMBL" id="ABM29712.1"/>
    </source>
</evidence>
<dbReference type="InterPro" id="IPR002645">
    <property type="entry name" value="STAS_dom"/>
</dbReference>
<evidence type="ECO:0000259" key="6">
    <source>
        <dbReference type="PROSITE" id="PS50801"/>
    </source>
</evidence>
<dbReference type="EMBL" id="CP000527">
    <property type="protein sequence ID" value="ABM29712.1"/>
    <property type="molecule type" value="Genomic_DNA"/>
</dbReference>
<reference evidence="8" key="1">
    <citation type="journal article" date="2009" name="Environ. Microbiol.">
        <title>Contribution of mobile genetic elements to Desulfovibrio vulgaris genome plasticity.</title>
        <authorList>
            <person name="Walker C.B."/>
            <person name="Stolyar S."/>
            <person name="Chivian D."/>
            <person name="Pinel N."/>
            <person name="Gabster J.A."/>
            <person name="Dehal P.S."/>
            <person name="He Z."/>
            <person name="Yang Z.K."/>
            <person name="Yen H.C."/>
            <person name="Zhou J."/>
            <person name="Wall J.D."/>
            <person name="Hazen T.C."/>
            <person name="Arkin A.P."/>
            <person name="Stahl D.A."/>
        </authorList>
    </citation>
    <scope>NUCLEOTIDE SEQUENCE [LARGE SCALE GENOMIC DNA]</scope>
    <source>
        <strain evidence="8">DP4</strain>
    </source>
</reference>
<name>A0A0H3ACZ1_NITV4</name>
<evidence type="ECO:0000256" key="5">
    <source>
        <dbReference type="SAM" id="Phobius"/>
    </source>
</evidence>
<feature type="transmembrane region" description="Helical" evidence="5">
    <location>
        <begin position="134"/>
        <end position="154"/>
    </location>
</feature>
<dbReference type="PANTHER" id="PTHR11814">
    <property type="entry name" value="SULFATE TRANSPORTER"/>
    <property type="match status" value="1"/>
</dbReference>
<dbReference type="CDD" id="cd07042">
    <property type="entry name" value="STAS_SulP_like_sulfate_transporter"/>
    <property type="match status" value="1"/>
</dbReference>
<keyword evidence="2 5" id="KW-0812">Transmembrane</keyword>
<dbReference type="SUPFAM" id="SSF52091">
    <property type="entry name" value="SpoIIaa-like"/>
    <property type="match status" value="1"/>
</dbReference>
<dbReference type="Gene3D" id="3.30.750.24">
    <property type="entry name" value="STAS domain"/>
    <property type="match status" value="1"/>
</dbReference>
<feature type="domain" description="STAS" evidence="6">
    <location>
        <begin position="442"/>
        <end position="553"/>
    </location>
</feature>
<evidence type="ECO:0000256" key="1">
    <source>
        <dbReference type="ARBA" id="ARBA00004141"/>
    </source>
</evidence>
<comment type="subcellular location">
    <subcellularLocation>
        <location evidence="1">Membrane</location>
        <topology evidence="1">Multi-pass membrane protein</topology>
    </subcellularLocation>
</comment>
<organism evidence="7 8">
    <name type="scientific">Nitratidesulfovibrio vulgaris (strain DP4)</name>
    <name type="common">Desulfovibrio vulgaris</name>
    <dbReference type="NCBI Taxonomy" id="391774"/>
    <lineage>
        <taxon>Bacteria</taxon>
        <taxon>Pseudomonadati</taxon>
        <taxon>Thermodesulfobacteriota</taxon>
        <taxon>Desulfovibrionia</taxon>
        <taxon>Desulfovibrionales</taxon>
        <taxon>Desulfovibrionaceae</taxon>
        <taxon>Nitratidesulfovibrio</taxon>
    </lineage>
</organism>
<dbReference type="Pfam" id="PF01740">
    <property type="entry name" value="STAS"/>
    <property type="match status" value="1"/>
</dbReference>
<keyword evidence="3 5" id="KW-1133">Transmembrane helix</keyword>
<gene>
    <name evidence="7" type="ordered locus">Dvul_2701</name>
</gene>
<feature type="transmembrane region" description="Helical" evidence="5">
    <location>
        <begin position="103"/>
        <end position="122"/>
    </location>
</feature>
<feature type="transmembrane region" description="Helical" evidence="5">
    <location>
        <begin position="334"/>
        <end position="367"/>
    </location>
</feature>
<dbReference type="InterPro" id="IPR011547">
    <property type="entry name" value="SLC26A/SulP_dom"/>
</dbReference>
<feature type="transmembrane region" description="Helical" evidence="5">
    <location>
        <begin position="62"/>
        <end position="83"/>
    </location>
</feature>
<dbReference type="InterPro" id="IPR001902">
    <property type="entry name" value="SLC26A/SulP_fam"/>
</dbReference>
<dbReference type="GO" id="GO:0055085">
    <property type="term" value="P:transmembrane transport"/>
    <property type="evidence" value="ECO:0007669"/>
    <property type="project" value="InterPro"/>
</dbReference>
<protein>
    <submittedName>
        <fullName evidence="7">Sulfate transporter</fullName>
    </submittedName>
</protein>
<dbReference type="NCBIfam" id="TIGR00815">
    <property type="entry name" value="sulP"/>
    <property type="match status" value="1"/>
</dbReference>
<dbReference type="Proteomes" id="UP000009173">
    <property type="component" value="Chromosome"/>
</dbReference>
<evidence type="ECO:0000256" key="3">
    <source>
        <dbReference type="ARBA" id="ARBA00022989"/>
    </source>
</evidence>
<accession>A0A0H3ACZ1</accession>
<dbReference type="PROSITE" id="PS50801">
    <property type="entry name" value="STAS"/>
    <property type="match status" value="1"/>
</dbReference>
<dbReference type="InterPro" id="IPR036513">
    <property type="entry name" value="STAS_dom_sf"/>
</dbReference>
<proteinExistence type="predicted"/>
<feature type="transmembrane region" description="Helical" evidence="5">
    <location>
        <begin position="387"/>
        <end position="417"/>
    </location>
</feature>
<dbReference type="HOGENOM" id="CLU_003182_13_1_7"/>
<sequence length="568" mass="60589">MAIPSGATGKEPFLPRTLTVLREGYDGGTFFKDLAAGLTVGIVALPLAMAFAIASGTTPERGLFTAIVAGFLISLLGGSRYQIGGPTGAFVIIIFNVIMKHGYDGLVVTTLLAGAMLLVFGLCRFGALIKYIPYPVTTGFTAGIAVLIFSQQVKDFLGLSMQSVPPDFFEKWQAYIHNAATFDPATCGIAFLALGAIILTRKTIPRIPGPVVGVVLASLTVWALGLDVETIGSRFGGIPTELPTFTMPTVTLERVRQLLPDAMTIALLAGIESLLSCVVADGMTGDKHNSNVELAAQGAANIASVMFGGIPATGAIARTVTNIRSGGRTPVAGMIHAAVLVGFILYLAPLASFIPLASLAAVLMVVAWDMSEMHKFLRLLHAPKSDVLVMCLTFALTVVIDLTVAVYVGVMLASLLFMRRMSEVTQICTCLDGEATKVQGRETAELDVPEGVKVYEIDGPFFFGVADRFQNVLAALDRQPEVFILRMRKVSTLDSTAVNALEVFWRKCHSDGTQLLLSGVRETMRTTLRRMGTLSLIGEGNICENIDAALARAGQVLAERREAEDRPQ</sequence>